<dbReference type="InterPro" id="IPR036187">
    <property type="entry name" value="DNA_mismatch_repair_MutS_sf"/>
</dbReference>
<comment type="similarity">
    <text evidence="1">Belongs to the DNA mismatch repair MutS family.</text>
</comment>
<dbReference type="CDD" id="cd03284">
    <property type="entry name" value="ABC_MutS1"/>
    <property type="match status" value="1"/>
</dbReference>
<evidence type="ECO:0000256" key="4">
    <source>
        <dbReference type="ARBA" id="ARBA00023125"/>
    </source>
</evidence>
<dbReference type="Pfam" id="PF05190">
    <property type="entry name" value="MutS_IV"/>
    <property type="match status" value="1"/>
</dbReference>
<evidence type="ECO:0000313" key="7">
    <source>
        <dbReference type="EMBL" id="SVC23078.1"/>
    </source>
</evidence>
<dbReference type="FunFam" id="3.40.50.300:FF:000870">
    <property type="entry name" value="MutS protein homolog 4"/>
    <property type="match status" value="1"/>
</dbReference>
<evidence type="ECO:0000259" key="6">
    <source>
        <dbReference type="PROSITE" id="PS00486"/>
    </source>
</evidence>
<dbReference type="SUPFAM" id="SSF52540">
    <property type="entry name" value="P-loop containing nucleoside triphosphate hydrolases"/>
    <property type="match status" value="1"/>
</dbReference>
<dbReference type="PANTHER" id="PTHR11361:SF34">
    <property type="entry name" value="DNA MISMATCH REPAIR PROTEIN MSH1, MITOCHONDRIAL"/>
    <property type="match status" value="1"/>
</dbReference>
<dbReference type="Gene3D" id="1.10.1420.10">
    <property type="match status" value="2"/>
</dbReference>
<feature type="domain" description="DNA mismatch repair proteins mutS family" evidence="6">
    <location>
        <begin position="248"/>
        <end position="264"/>
    </location>
</feature>
<dbReference type="NCBIfam" id="NF003810">
    <property type="entry name" value="PRK05399.1"/>
    <property type="match status" value="1"/>
</dbReference>
<proteinExistence type="inferred from homology"/>
<gene>
    <name evidence="7" type="ORF">METZ01_LOCUS275932</name>
</gene>
<dbReference type="InterPro" id="IPR007696">
    <property type="entry name" value="DNA_mismatch_repair_MutS_core"/>
</dbReference>
<dbReference type="AlphaFoldDB" id="A0A382KFA6"/>
<dbReference type="InterPro" id="IPR045076">
    <property type="entry name" value="MutS"/>
</dbReference>
<keyword evidence="4" id="KW-0238">DNA-binding</keyword>
<protein>
    <recommendedName>
        <fullName evidence="6">DNA mismatch repair proteins mutS family domain-containing protein</fullName>
    </recommendedName>
</protein>
<dbReference type="Gene3D" id="3.40.50.300">
    <property type="entry name" value="P-loop containing nucleotide triphosphate hydrolases"/>
    <property type="match status" value="1"/>
</dbReference>
<dbReference type="PANTHER" id="PTHR11361">
    <property type="entry name" value="DNA MISMATCH REPAIR PROTEIN MUTS FAMILY MEMBER"/>
    <property type="match status" value="1"/>
</dbReference>
<dbReference type="SMART" id="SM00534">
    <property type="entry name" value="MUTSac"/>
    <property type="match status" value="1"/>
</dbReference>
<name>A0A382KFA6_9ZZZZ</name>
<evidence type="ECO:0000256" key="3">
    <source>
        <dbReference type="ARBA" id="ARBA00022840"/>
    </source>
</evidence>
<dbReference type="PROSITE" id="PS00486">
    <property type="entry name" value="DNA_MISMATCH_REPAIR_2"/>
    <property type="match status" value="1"/>
</dbReference>
<keyword evidence="3" id="KW-0067">ATP-binding</keyword>
<dbReference type="InterPro" id="IPR027417">
    <property type="entry name" value="P-loop_NTPase"/>
</dbReference>
<dbReference type="GO" id="GO:0005524">
    <property type="term" value="F:ATP binding"/>
    <property type="evidence" value="ECO:0007669"/>
    <property type="project" value="UniProtKB-KW"/>
</dbReference>
<keyword evidence="2" id="KW-0547">Nucleotide-binding</keyword>
<dbReference type="EMBL" id="UINC01080282">
    <property type="protein sequence ID" value="SVC23078.1"/>
    <property type="molecule type" value="Genomic_DNA"/>
</dbReference>
<reference evidence="7" key="1">
    <citation type="submission" date="2018-05" db="EMBL/GenBank/DDBJ databases">
        <authorList>
            <person name="Lanie J.A."/>
            <person name="Ng W.-L."/>
            <person name="Kazmierczak K.M."/>
            <person name="Andrzejewski T.M."/>
            <person name="Davidsen T.M."/>
            <person name="Wayne K.J."/>
            <person name="Tettelin H."/>
            <person name="Glass J.I."/>
            <person name="Rusch D."/>
            <person name="Podicherti R."/>
            <person name="Tsui H.-C.T."/>
            <person name="Winkler M.E."/>
        </authorList>
    </citation>
    <scope>NUCLEOTIDE SEQUENCE</scope>
</reference>
<organism evidence="7">
    <name type="scientific">marine metagenome</name>
    <dbReference type="NCBI Taxonomy" id="408172"/>
    <lineage>
        <taxon>unclassified sequences</taxon>
        <taxon>metagenomes</taxon>
        <taxon>ecological metagenomes</taxon>
    </lineage>
</organism>
<dbReference type="Gene3D" id="6.10.140.430">
    <property type="match status" value="1"/>
</dbReference>
<dbReference type="GO" id="GO:0140664">
    <property type="term" value="F:ATP-dependent DNA damage sensor activity"/>
    <property type="evidence" value="ECO:0007669"/>
    <property type="project" value="InterPro"/>
</dbReference>
<evidence type="ECO:0000256" key="5">
    <source>
        <dbReference type="ARBA" id="ARBA00023204"/>
    </source>
</evidence>
<evidence type="ECO:0000256" key="2">
    <source>
        <dbReference type="ARBA" id="ARBA00022741"/>
    </source>
</evidence>
<dbReference type="InterPro" id="IPR007861">
    <property type="entry name" value="DNA_mismatch_repair_MutS_clamp"/>
</dbReference>
<accession>A0A382KFA6</accession>
<feature type="non-terminal residue" evidence="7">
    <location>
        <position position="1"/>
    </location>
</feature>
<dbReference type="GO" id="GO:0006298">
    <property type="term" value="P:mismatch repair"/>
    <property type="evidence" value="ECO:0007669"/>
    <property type="project" value="InterPro"/>
</dbReference>
<keyword evidence="5" id="KW-0234">DNA repair</keyword>
<dbReference type="SUPFAM" id="SSF48334">
    <property type="entry name" value="DNA repair protein MutS, domain III"/>
    <property type="match status" value="1"/>
</dbReference>
<keyword evidence="5" id="KW-0227">DNA damage</keyword>
<evidence type="ECO:0000256" key="1">
    <source>
        <dbReference type="ARBA" id="ARBA00006271"/>
    </source>
</evidence>
<dbReference type="InterPro" id="IPR000432">
    <property type="entry name" value="DNA_mismatch_repair_MutS_C"/>
</dbReference>
<sequence length="412" mass="45359">NNADQFLLDLEANEKERTGIPTLKLGYNRVHGYYIEISKAQAAKAPAEYVRRQTLKSAERFIIPELKEFEDKVLSARERALSREKHLYEGIIDKLIESLQALQQTVAGIAELDVLTSFAERAESLNLSEPEIVDEPCIEIRGGRHPVVEEVIEKPFIANDLSLDNNQKLLVITGPNMGGKSTFMRQAALITVLAHIGSFVPADSLKIGPVDRIFTRIGASDDIAGGRSTFMVEMTETATILNNATDSSLVLMDEIGRGTSTFDGLSLAWAAAHHMGENIGAFTLFATHYFELTALANELPTCSNVHLHATEHKGELVFLHTVKPGPANQSYGLQGAALAGVPRNVVNLAKNYLESLDPPQPYDHPQSRLPLTAVTEPVADDMLGKTLDEIDPDTMTPRDALDFIYRFKKLRS</sequence>
<dbReference type="Pfam" id="PF00488">
    <property type="entry name" value="MutS_V"/>
    <property type="match status" value="1"/>
</dbReference>
<dbReference type="GO" id="GO:0005829">
    <property type="term" value="C:cytosol"/>
    <property type="evidence" value="ECO:0007669"/>
    <property type="project" value="TreeGrafter"/>
</dbReference>
<dbReference type="SMART" id="SM00533">
    <property type="entry name" value="MUTSd"/>
    <property type="match status" value="1"/>
</dbReference>
<dbReference type="GO" id="GO:0030983">
    <property type="term" value="F:mismatched DNA binding"/>
    <property type="evidence" value="ECO:0007669"/>
    <property type="project" value="InterPro"/>
</dbReference>